<evidence type="ECO:0000313" key="2">
    <source>
        <dbReference type="Proteomes" id="UP001224392"/>
    </source>
</evidence>
<dbReference type="EMBL" id="BSYJ01000005">
    <property type="protein sequence ID" value="GMG88306.1"/>
    <property type="molecule type" value="Genomic_DNA"/>
</dbReference>
<dbReference type="Pfam" id="PF04077">
    <property type="entry name" value="DsrH"/>
    <property type="match status" value="1"/>
</dbReference>
<dbReference type="PANTHER" id="PTHR37526:SF1">
    <property type="entry name" value="PROTEIN TUSB"/>
    <property type="match status" value="1"/>
</dbReference>
<sequence length="92" mass="10009">MALHIVNQSPFRNTALAECAAVFAESDTLLLTEDGVYALLAMDKLAPFSSIYVLESDAVARGIDVQSPAKTTDYDGWVNLCTNHMPIVSWFG</sequence>
<dbReference type="Gene3D" id="3.40.1260.10">
    <property type="entry name" value="DsrEFH-like"/>
    <property type="match status" value="1"/>
</dbReference>
<dbReference type="InterPro" id="IPR027396">
    <property type="entry name" value="DsrEFH-like"/>
</dbReference>
<dbReference type="PANTHER" id="PTHR37526">
    <property type="entry name" value="PROTEIN TUSB"/>
    <property type="match status" value="1"/>
</dbReference>
<dbReference type="NCBIfam" id="TIGR03011">
    <property type="entry name" value="sulf_tusB_dsrH"/>
    <property type="match status" value="1"/>
</dbReference>
<accession>A0ABQ6M1X2</accession>
<gene>
    <name evidence="1" type="primary">tusB</name>
    <name evidence="1" type="ORF">MNKW57_26270</name>
</gene>
<dbReference type="Proteomes" id="UP001224392">
    <property type="component" value="Unassembled WGS sequence"/>
</dbReference>
<dbReference type="InterPro" id="IPR007215">
    <property type="entry name" value="Sulphur_relay_TusB/DsrH"/>
</dbReference>
<protein>
    <submittedName>
        <fullName evidence="1">Sulfurtransferase complex subunit TusB</fullName>
    </submittedName>
</protein>
<evidence type="ECO:0000313" key="1">
    <source>
        <dbReference type="EMBL" id="GMG88306.1"/>
    </source>
</evidence>
<dbReference type="RefSeq" id="WP_285764912.1">
    <property type="nucleotide sequence ID" value="NZ_BSYJ01000005.1"/>
</dbReference>
<dbReference type="SUPFAM" id="SSF75169">
    <property type="entry name" value="DsrEFH-like"/>
    <property type="match status" value="1"/>
</dbReference>
<comment type="caution">
    <text evidence="1">The sequence shown here is derived from an EMBL/GenBank/DDBJ whole genome shotgun (WGS) entry which is preliminary data.</text>
</comment>
<proteinExistence type="predicted"/>
<reference evidence="1 2" key="1">
    <citation type="submission" date="2023-04" db="EMBL/GenBank/DDBJ databases">
        <title>Marinobulbifer ophiurae gen. nov., sp. Nov., isolate from tissue of brittle star Ophioplocus japonicus.</title>
        <authorList>
            <person name="Kawano K."/>
            <person name="Sawayama S."/>
            <person name="Nakagawa S."/>
        </authorList>
    </citation>
    <scope>NUCLEOTIDE SEQUENCE [LARGE SCALE GENOMIC DNA]</scope>
    <source>
        <strain evidence="1 2">NKW57</strain>
    </source>
</reference>
<keyword evidence="2" id="KW-1185">Reference proteome</keyword>
<name>A0ABQ6M1X2_9GAMM</name>
<organism evidence="1 2">
    <name type="scientific">Biformimicrobium ophioploci</name>
    <dbReference type="NCBI Taxonomy" id="3036711"/>
    <lineage>
        <taxon>Bacteria</taxon>
        <taxon>Pseudomonadati</taxon>
        <taxon>Pseudomonadota</taxon>
        <taxon>Gammaproteobacteria</taxon>
        <taxon>Cellvibrionales</taxon>
        <taxon>Microbulbiferaceae</taxon>
        <taxon>Biformimicrobium</taxon>
    </lineage>
</organism>